<evidence type="ECO:0008006" key="4">
    <source>
        <dbReference type="Google" id="ProtNLM"/>
    </source>
</evidence>
<dbReference type="AlphaFoldDB" id="A0A3D8IZY5"/>
<evidence type="ECO:0000313" key="3">
    <source>
        <dbReference type="Proteomes" id="UP000256424"/>
    </source>
</evidence>
<name>A0A3D8IZY5_9HELI</name>
<feature type="coiled-coil region" evidence="1">
    <location>
        <begin position="78"/>
        <end position="105"/>
    </location>
</feature>
<accession>A0A3D8IZY5</accession>
<sequence>MIQTDLLHTYLREAIDILHSLIQFTQEDIEDIKLANHEVIFNRSNTKAVAVKEFEYAKNRIDQEIVQLTQTHPHLKITEILDEKADNLLSDMRKALEELKSLNRHYAHIAFAVSEFYTSIADRLIPREKADYKSRAQQSQLLRIEV</sequence>
<protein>
    <recommendedName>
        <fullName evidence="4">Flagellar protein FlgN</fullName>
    </recommendedName>
</protein>
<evidence type="ECO:0000256" key="1">
    <source>
        <dbReference type="SAM" id="Coils"/>
    </source>
</evidence>
<organism evidence="2 3">
    <name type="scientific">Helicobacter aurati</name>
    <dbReference type="NCBI Taxonomy" id="137778"/>
    <lineage>
        <taxon>Bacteria</taxon>
        <taxon>Pseudomonadati</taxon>
        <taxon>Campylobacterota</taxon>
        <taxon>Epsilonproteobacteria</taxon>
        <taxon>Campylobacterales</taxon>
        <taxon>Helicobacteraceae</taxon>
        <taxon>Helicobacter</taxon>
    </lineage>
</organism>
<dbReference type="RefSeq" id="WP_104763384.1">
    <property type="nucleotide sequence ID" value="NZ_FZPM01000020.1"/>
</dbReference>
<gene>
    <name evidence="2" type="ORF">CQA66_08135</name>
</gene>
<dbReference type="Proteomes" id="UP000256424">
    <property type="component" value="Unassembled WGS sequence"/>
</dbReference>
<keyword evidence="3" id="KW-1185">Reference proteome</keyword>
<reference evidence="2 3" key="1">
    <citation type="submission" date="2018-04" db="EMBL/GenBank/DDBJ databases">
        <title>Novel Campyloabacter and Helicobacter Species and Strains.</title>
        <authorList>
            <person name="Mannion A.J."/>
            <person name="Shen Z."/>
            <person name="Fox J.G."/>
        </authorList>
    </citation>
    <scope>NUCLEOTIDE SEQUENCE [LARGE SCALE GENOMIC DNA]</scope>
    <source>
        <strain evidence="2 3">MIT 97-5075</strain>
    </source>
</reference>
<dbReference type="EMBL" id="NXLW01000019">
    <property type="protein sequence ID" value="RDU70520.1"/>
    <property type="molecule type" value="Genomic_DNA"/>
</dbReference>
<keyword evidence="1" id="KW-0175">Coiled coil</keyword>
<dbReference type="OrthoDB" id="5334106at2"/>
<comment type="caution">
    <text evidence="2">The sequence shown here is derived from an EMBL/GenBank/DDBJ whole genome shotgun (WGS) entry which is preliminary data.</text>
</comment>
<evidence type="ECO:0000313" key="2">
    <source>
        <dbReference type="EMBL" id="RDU70520.1"/>
    </source>
</evidence>
<proteinExistence type="predicted"/>